<dbReference type="Proteomes" id="UP000248786">
    <property type="component" value="Unassembled WGS sequence"/>
</dbReference>
<reference evidence="1 2" key="1">
    <citation type="submission" date="2018-05" db="EMBL/GenBank/DDBJ databases">
        <title>Draft genome sequences of Dehalococcoides mccartyi strains RC and KS.</title>
        <authorList>
            <person name="Higgins S.A."/>
            <person name="Padilla-Crespo E."/>
            <person name="Loeffler F.E."/>
        </authorList>
    </citation>
    <scope>NUCLEOTIDE SEQUENCE [LARGE SCALE GENOMIC DNA]</scope>
    <source>
        <strain evidence="1 2">KS</strain>
    </source>
</reference>
<evidence type="ECO:0000313" key="1">
    <source>
        <dbReference type="EMBL" id="RAL70701.1"/>
    </source>
</evidence>
<name>A0A328ETI7_9CHLR</name>
<evidence type="ECO:0000313" key="2">
    <source>
        <dbReference type="Proteomes" id="UP000248786"/>
    </source>
</evidence>
<dbReference type="EMBL" id="QGLD01000008">
    <property type="protein sequence ID" value="RAL70701.1"/>
    <property type="molecule type" value="Genomic_DNA"/>
</dbReference>
<sequence>MKNEGLKPLFSKAVSLLGRFERYQISTYPAPKTLRQTLWLTKLWMAEAETPV</sequence>
<gene>
    <name evidence="1" type="ORF">C1G86_0318</name>
</gene>
<comment type="caution">
    <text evidence="1">The sequence shown here is derived from an EMBL/GenBank/DDBJ whole genome shotgun (WGS) entry which is preliminary data.</text>
</comment>
<accession>A0A328ETI7</accession>
<proteinExistence type="predicted"/>
<protein>
    <submittedName>
        <fullName evidence="1">Uncharacterized protein</fullName>
    </submittedName>
</protein>
<organism evidence="1 2">
    <name type="scientific">Dehalococcoides mccartyi</name>
    <dbReference type="NCBI Taxonomy" id="61435"/>
    <lineage>
        <taxon>Bacteria</taxon>
        <taxon>Bacillati</taxon>
        <taxon>Chloroflexota</taxon>
        <taxon>Dehalococcoidia</taxon>
        <taxon>Dehalococcoidales</taxon>
        <taxon>Dehalococcoidaceae</taxon>
        <taxon>Dehalococcoides</taxon>
    </lineage>
</organism>
<dbReference type="AlphaFoldDB" id="A0A328ETI7"/>